<sequence>MGPHATPTKVIASGSGTSPQPQSRPPHVFSADNSRIHEANINVIGRNYYDQRDIKYYNINPENKARVDLESRQLLDELGRKSSLGATSNSEERAYAPRCHPETRAKVLNDLEDWSAGEGPWKDAQLLVLTGPAGHGKSAIMQSFAERLSKLSSEASDNHLVVATFFFKATIQEQNQPKALVTTLAHQLAARCPPIQRCIVAVVRDDVGIFSTSLEHQMERLLINPISDSHTNLSSPSLGVISAVDGLDECDGDDAQSRVIRLLNSLSKTQGSRVVLASRPEFPIMTAIERGMPGMLHVDLNKAYEVETGTDIYKFTWIRLQEIRDELLPRIDPLIWPHKADAQTIADYSSGQFILADTAIRYVSDRRYDPRERLKEVLALCKPRASSDTYAMPATTSPRPAQPLGALDSLFTGILEKAARNAYPEEPEEEGKLKLGSLVWILIGIIPQKIDNSGGWDPEGDVAPLWVIEEFLELPSGGVARQLSDLHSLLDVPQEVYTCQDIQSHHKSFRDFLGDSGRSGQLGDILQMAENWVDQMIKTNLQRLTDNVSRSETPHFGPTREVSYTPPSELAMWTTGGAGGY</sequence>
<dbReference type="Pfam" id="PF24883">
    <property type="entry name" value="NPHP3_N"/>
    <property type="match status" value="1"/>
</dbReference>
<dbReference type="InterPro" id="IPR056884">
    <property type="entry name" value="NPHP3-like_N"/>
</dbReference>
<name>A0A4Y7ST44_COPMI</name>
<dbReference type="STRING" id="71717.A0A4Y7ST44"/>
<proteinExistence type="predicted"/>
<gene>
    <name evidence="4" type="ORF">FA13DRAFT_1318709</name>
</gene>
<dbReference type="EMBL" id="QPFP01000067">
    <property type="protein sequence ID" value="TEB24429.1"/>
    <property type="molecule type" value="Genomic_DNA"/>
</dbReference>
<dbReference type="PROSITE" id="PS50837">
    <property type="entry name" value="NACHT"/>
    <property type="match status" value="1"/>
</dbReference>
<dbReference type="Gene3D" id="3.40.50.300">
    <property type="entry name" value="P-loop containing nucleotide triphosphate hydrolases"/>
    <property type="match status" value="1"/>
</dbReference>
<dbReference type="AlphaFoldDB" id="A0A4Y7ST44"/>
<evidence type="ECO:0000256" key="2">
    <source>
        <dbReference type="SAM" id="MobiDB-lite"/>
    </source>
</evidence>
<feature type="region of interest" description="Disordered" evidence="2">
    <location>
        <begin position="1"/>
        <end position="30"/>
    </location>
</feature>
<evidence type="ECO:0000313" key="5">
    <source>
        <dbReference type="Proteomes" id="UP000298030"/>
    </source>
</evidence>
<dbReference type="PANTHER" id="PTHR10039:SF14">
    <property type="entry name" value="NACHT DOMAIN-CONTAINING PROTEIN"/>
    <property type="match status" value="1"/>
</dbReference>
<dbReference type="InterPro" id="IPR007111">
    <property type="entry name" value="NACHT_NTPase"/>
</dbReference>
<dbReference type="InterPro" id="IPR027417">
    <property type="entry name" value="P-loop_NTPase"/>
</dbReference>
<accession>A0A4Y7ST44</accession>
<evidence type="ECO:0000313" key="4">
    <source>
        <dbReference type="EMBL" id="TEB24429.1"/>
    </source>
</evidence>
<reference evidence="4 5" key="1">
    <citation type="journal article" date="2019" name="Nat. Ecol. Evol.">
        <title>Megaphylogeny resolves global patterns of mushroom evolution.</title>
        <authorList>
            <person name="Varga T."/>
            <person name="Krizsan K."/>
            <person name="Foldi C."/>
            <person name="Dima B."/>
            <person name="Sanchez-Garcia M."/>
            <person name="Sanchez-Ramirez S."/>
            <person name="Szollosi G.J."/>
            <person name="Szarkandi J.G."/>
            <person name="Papp V."/>
            <person name="Albert L."/>
            <person name="Andreopoulos W."/>
            <person name="Angelini C."/>
            <person name="Antonin V."/>
            <person name="Barry K.W."/>
            <person name="Bougher N.L."/>
            <person name="Buchanan P."/>
            <person name="Buyck B."/>
            <person name="Bense V."/>
            <person name="Catcheside P."/>
            <person name="Chovatia M."/>
            <person name="Cooper J."/>
            <person name="Damon W."/>
            <person name="Desjardin D."/>
            <person name="Finy P."/>
            <person name="Geml J."/>
            <person name="Haridas S."/>
            <person name="Hughes K."/>
            <person name="Justo A."/>
            <person name="Karasinski D."/>
            <person name="Kautmanova I."/>
            <person name="Kiss B."/>
            <person name="Kocsube S."/>
            <person name="Kotiranta H."/>
            <person name="LaButti K.M."/>
            <person name="Lechner B.E."/>
            <person name="Liimatainen K."/>
            <person name="Lipzen A."/>
            <person name="Lukacs Z."/>
            <person name="Mihaltcheva S."/>
            <person name="Morgado L.N."/>
            <person name="Niskanen T."/>
            <person name="Noordeloos M.E."/>
            <person name="Ohm R.A."/>
            <person name="Ortiz-Santana B."/>
            <person name="Ovrebo C."/>
            <person name="Racz N."/>
            <person name="Riley R."/>
            <person name="Savchenko A."/>
            <person name="Shiryaev A."/>
            <person name="Soop K."/>
            <person name="Spirin V."/>
            <person name="Szebenyi C."/>
            <person name="Tomsovsky M."/>
            <person name="Tulloss R.E."/>
            <person name="Uehling J."/>
            <person name="Grigoriev I.V."/>
            <person name="Vagvolgyi C."/>
            <person name="Papp T."/>
            <person name="Martin F.M."/>
            <person name="Miettinen O."/>
            <person name="Hibbett D.S."/>
            <person name="Nagy L.G."/>
        </authorList>
    </citation>
    <scope>NUCLEOTIDE SEQUENCE [LARGE SCALE GENOMIC DNA]</scope>
    <source>
        <strain evidence="4 5">FP101781</strain>
    </source>
</reference>
<evidence type="ECO:0000256" key="1">
    <source>
        <dbReference type="ARBA" id="ARBA00022737"/>
    </source>
</evidence>
<dbReference type="OrthoDB" id="3068236at2759"/>
<dbReference type="PANTHER" id="PTHR10039">
    <property type="entry name" value="AMELOGENIN"/>
    <property type="match status" value="1"/>
</dbReference>
<dbReference type="Proteomes" id="UP000298030">
    <property type="component" value="Unassembled WGS sequence"/>
</dbReference>
<protein>
    <recommendedName>
        <fullName evidence="3">NACHT domain-containing protein</fullName>
    </recommendedName>
</protein>
<dbReference type="SUPFAM" id="SSF52540">
    <property type="entry name" value="P-loop containing nucleoside triphosphate hydrolases"/>
    <property type="match status" value="1"/>
</dbReference>
<feature type="domain" description="NACHT" evidence="3">
    <location>
        <begin position="125"/>
        <end position="280"/>
    </location>
</feature>
<keyword evidence="5" id="KW-1185">Reference proteome</keyword>
<comment type="caution">
    <text evidence="4">The sequence shown here is derived from an EMBL/GenBank/DDBJ whole genome shotgun (WGS) entry which is preliminary data.</text>
</comment>
<organism evidence="4 5">
    <name type="scientific">Coprinellus micaceus</name>
    <name type="common">Glistening ink-cap mushroom</name>
    <name type="synonym">Coprinus micaceus</name>
    <dbReference type="NCBI Taxonomy" id="71717"/>
    <lineage>
        <taxon>Eukaryota</taxon>
        <taxon>Fungi</taxon>
        <taxon>Dikarya</taxon>
        <taxon>Basidiomycota</taxon>
        <taxon>Agaricomycotina</taxon>
        <taxon>Agaricomycetes</taxon>
        <taxon>Agaricomycetidae</taxon>
        <taxon>Agaricales</taxon>
        <taxon>Agaricineae</taxon>
        <taxon>Psathyrellaceae</taxon>
        <taxon>Coprinellus</taxon>
    </lineage>
</organism>
<keyword evidence="1" id="KW-0677">Repeat</keyword>
<evidence type="ECO:0000259" key="3">
    <source>
        <dbReference type="PROSITE" id="PS50837"/>
    </source>
</evidence>